<accession>M1C7U5</accession>
<dbReference type="Proteomes" id="UP000011115">
    <property type="component" value="Unassembled WGS sequence"/>
</dbReference>
<feature type="region of interest" description="Disordered" evidence="1">
    <location>
        <begin position="88"/>
        <end position="114"/>
    </location>
</feature>
<evidence type="ECO:0000313" key="3">
    <source>
        <dbReference type="Proteomes" id="UP000011115"/>
    </source>
</evidence>
<reference evidence="3" key="1">
    <citation type="journal article" date="2011" name="Nature">
        <title>Genome sequence and analysis of the tuber crop potato.</title>
        <authorList>
            <consortium name="The Potato Genome Sequencing Consortium"/>
        </authorList>
    </citation>
    <scope>NUCLEOTIDE SEQUENCE [LARGE SCALE GENOMIC DNA]</scope>
    <source>
        <strain evidence="3">cv. DM1-3 516 R44</strain>
    </source>
</reference>
<dbReference type="HOGENOM" id="CLU_033598_1_0_1"/>
<name>M1C7U5_SOLTU</name>
<protein>
    <recommendedName>
        <fullName evidence="4">Integrase core domain containing protein</fullName>
    </recommendedName>
</protein>
<dbReference type="PROSITE" id="PS51257">
    <property type="entry name" value="PROKAR_LIPOPROTEIN"/>
    <property type="match status" value="1"/>
</dbReference>
<reference evidence="2" key="2">
    <citation type="submission" date="2015-06" db="UniProtKB">
        <authorList>
            <consortium name="EnsemblPlants"/>
        </authorList>
    </citation>
    <scope>IDENTIFICATION</scope>
    <source>
        <strain evidence="2">DM1-3 516 R44</strain>
    </source>
</reference>
<dbReference type="InParanoid" id="M1C7U5"/>
<proteinExistence type="predicted"/>
<dbReference type="PaxDb" id="4113-PGSC0003DMT400061646"/>
<dbReference type="Gramene" id="PGSC0003DMT400061646">
    <property type="protein sequence ID" value="PGSC0003DMT400061646"/>
    <property type="gene ID" value="PGSC0003DMG400023997"/>
</dbReference>
<keyword evidence="3" id="KW-1185">Reference proteome</keyword>
<organism evidence="2 3">
    <name type="scientific">Solanum tuberosum</name>
    <name type="common">Potato</name>
    <dbReference type="NCBI Taxonomy" id="4113"/>
    <lineage>
        <taxon>Eukaryota</taxon>
        <taxon>Viridiplantae</taxon>
        <taxon>Streptophyta</taxon>
        <taxon>Embryophyta</taxon>
        <taxon>Tracheophyta</taxon>
        <taxon>Spermatophyta</taxon>
        <taxon>Magnoliopsida</taxon>
        <taxon>eudicotyledons</taxon>
        <taxon>Gunneridae</taxon>
        <taxon>Pentapetalae</taxon>
        <taxon>asterids</taxon>
        <taxon>lamiids</taxon>
        <taxon>Solanales</taxon>
        <taxon>Solanaceae</taxon>
        <taxon>Solanoideae</taxon>
        <taxon>Solaneae</taxon>
        <taxon>Solanum</taxon>
    </lineage>
</organism>
<evidence type="ECO:0008006" key="4">
    <source>
        <dbReference type="Google" id="ProtNLM"/>
    </source>
</evidence>
<dbReference type="AlphaFoldDB" id="M1C7U5"/>
<sequence length="196" mass="22561">MAKIMTQLYILSKNVMEASAWGVNIVGIGCANLKEAKFDILYNEEVKFLANQGGGYHSNYPRQGGNQGWTRDEGWKKREWRDRNRNWKDGEKDRYVPPHERQKPKDSEGGRSEDMLSRILNKVEGSDKILKKMKEDVSTLSQTVTSHSVSIKQLETQMGQMSSHLNPRQKRGYLVTLWSTSRMRFEGGPTSCRYVN</sequence>
<dbReference type="EnsemblPlants" id="PGSC0003DMT400061646">
    <property type="protein sequence ID" value="PGSC0003DMT400061646"/>
    <property type="gene ID" value="PGSC0003DMG400023997"/>
</dbReference>
<evidence type="ECO:0000313" key="2">
    <source>
        <dbReference type="EnsemblPlants" id="PGSC0003DMT400061646"/>
    </source>
</evidence>
<evidence type="ECO:0000256" key="1">
    <source>
        <dbReference type="SAM" id="MobiDB-lite"/>
    </source>
</evidence>